<dbReference type="AlphaFoldDB" id="A0A2T0UCD3"/>
<sequence length="676" mass="75152">MKRNIKLICLFLSVMVAVTSCKDDFLAEKGDFGGINEEVFKDAQTAKAYVDYIYGLILPANNATTLISTNNASENGQYNTVFTQTTEELAGETDFNKVWAQISYTNNHANKYFGQRMGTGISNNTWTRIKQINIFLTEVDKHGLPEQTRNELKGQMYFWRAWQYFELVKLFGGVPLVLEPQNPILSGSTDAEVPRSSTSECIEQICADLDLATSLLPGKWGNDDWGRITSGAAAALKGRVLLTWASPLFNPGDDVARWERSYQANAAAKSLLETSGFGLFKTGGTANATAWENMFIAEVGNPEAVIVYNFNTVNSDQVMKFNGWEQAIRPKEISGGGSVSPTKQMLDAFPMKDGKMPGNSADPSKYTYDLNKFYKNRDPRFYKTFAYNGSIWPYKESPNFKVWSYTWKKKASDTNPTATTESRGANASGVYLRKASNPAASNSLGDFKISGTNFMEMRFAEVVLNLAESAIGAGKLAEGLEGIKSIRERAGVENADGNYGLSAASGDRDKLFAAVLNERRVELAYEGKRFFDLRRWKLFEENSATAARLGVTPLNGTRRTGLYIAVKTANGADYVHASQDPLIKAANGSVPVIDRDAYPAGITTHDQYVDYLYENHFKITVKDDLDKTNPVDWKFKWYPEYYFFGLNQTVLSGSPYLEQTQGWNSLNGMGTFDPLK</sequence>
<dbReference type="Pfam" id="PF14322">
    <property type="entry name" value="SusD-like_3"/>
    <property type="match status" value="1"/>
</dbReference>
<dbReference type="InterPro" id="IPR033985">
    <property type="entry name" value="SusD-like_N"/>
</dbReference>
<dbReference type="SUPFAM" id="SSF48452">
    <property type="entry name" value="TPR-like"/>
    <property type="match status" value="1"/>
</dbReference>
<evidence type="ECO:0000256" key="4">
    <source>
        <dbReference type="ARBA" id="ARBA00023136"/>
    </source>
</evidence>
<reference evidence="9 10" key="1">
    <citation type="submission" date="2018-03" db="EMBL/GenBank/DDBJ databases">
        <title>Genomic Encyclopedia of Type Strains, Phase III (KMG-III): the genomes of soil and plant-associated and newly described type strains.</title>
        <authorList>
            <person name="Whitman W."/>
        </authorList>
    </citation>
    <scope>NUCLEOTIDE SEQUENCE [LARGE SCALE GENOMIC DNA]</scope>
    <source>
        <strain evidence="9 10">CGMCC 1.9313</strain>
    </source>
</reference>
<dbReference type="PROSITE" id="PS51257">
    <property type="entry name" value="PROKAR_LIPOPROTEIN"/>
    <property type="match status" value="1"/>
</dbReference>
<evidence type="ECO:0000256" key="2">
    <source>
        <dbReference type="ARBA" id="ARBA00006275"/>
    </source>
</evidence>
<evidence type="ECO:0000256" key="1">
    <source>
        <dbReference type="ARBA" id="ARBA00004442"/>
    </source>
</evidence>
<name>A0A2T0UCD3_9SPHI</name>
<proteinExistence type="inferred from homology"/>
<comment type="caution">
    <text evidence="9">The sequence shown here is derived from an EMBL/GenBank/DDBJ whole genome shotgun (WGS) entry which is preliminary data.</text>
</comment>
<dbReference type="InterPro" id="IPR012944">
    <property type="entry name" value="SusD_RagB_dom"/>
</dbReference>
<feature type="chain" id="PRO_5015394626" evidence="6">
    <location>
        <begin position="23"/>
        <end position="676"/>
    </location>
</feature>
<dbReference type="Pfam" id="PF07980">
    <property type="entry name" value="SusD_RagB"/>
    <property type="match status" value="1"/>
</dbReference>
<evidence type="ECO:0000259" key="8">
    <source>
        <dbReference type="Pfam" id="PF14322"/>
    </source>
</evidence>
<dbReference type="OrthoDB" id="5694214at2"/>
<keyword evidence="4" id="KW-0472">Membrane</keyword>
<evidence type="ECO:0000256" key="5">
    <source>
        <dbReference type="ARBA" id="ARBA00023237"/>
    </source>
</evidence>
<feature type="signal peptide" evidence="6">
    <location>
        <begin position="1"/>
        <end position="22"/>
    </location>
</feature>
<protein>
    <submittedName>
        <fullName evidence="9">Putative outer membrane starch-binding protein</fullName>
    </submittedName>
</protein>
<comment type="subcellular location">
    <subcellularLocation>
        <location evidence="1">Cell outer membrane</location>
    </subcellularLocation>
</comment>
<dbReference type="Proteomes" id="UP000238034">
    <property type="component" value="Unassembled WGS sequence"/>
</dbReference>
<comment type="similarity">
    <text evidence="2">Belongs to the SusD family.</text>
</comment>
<gene>
    <name evidence="9" type="ORF">B0I27_101557</name>
</gene>
<dbReference type="EMBL" id="PVTH01000001">
    <property type="protein sequence ID" value="PRY55583.1"/>
    <property type="molecule type" value="Genomic_DNA"/>
</dbReference>
<dbReference type="Gene3D" id="1.25.40.390">
    <property type="match status" value="1"/>
</dbReference>
<feature type="domain" description="RagB/SusD" evidence="7">
    <location>
        <begin position="326"/>
        <end position="663"/>
    </location>
</feature>
<organism evidence="9 10">
    <name type="scientific">Arcticibacter pallidicorallinus</name>
    <dbReference type="NCBI Taxonomy" id="1259464"/>
    <lineage>
        <taxon>Bacteria</taxon>
        <taxon>Pseudomonadati</taxon>
        <taxon>Bacteroidota</taxon>
        <taxon>Sphingobacteriia</taxon>
        <taxon>Sphingobacteriales</taxon>
        <taxon>Sphingobacteriaceae</taxon>
        <taxon>Arcticibacter</taxon>
    </lineage>
</organism>
<dbReference type="RefSeq" id="WP_106291105.1">
    <property type="nucleotide sequence ID" value="NZ_PVTH01000001.1"/>
</dbReference>
<feature type="domain" description="SusD-like N-terminal" evidence="8">
    <location>
        <begin position="72"/>
        <end position="242"/>
    </location>
</feature>
<evidence type="ECO:0000256" key="6">
    <source>
        <dbReference type="SAM" id="SignalP"/>
    </source>
</evidence>
<keyword evidence="5" id="KW-0998">Cell outer membrane</keyword>
<evidence type="ECO:0000313" key="10">
    <source>
        <dbReference type="Proteomes" id="UP000238034"/>
    </source>
</evidence>
<evidence type="ECO:0000259" key="7">
    <source>
        <dbReference type="Pfam" id="PF07980"/>
    </source>
</evidence>
<dbReference type="InterPro" id="IPR011990">
    <property type="entry name" value="TPR-like_helical_dom_sf"/>
</dbReference>
<dbReference type="GO" id="GO:0009279">
    <property type="term" value="C:cell outer membrane"/>
    <property type="evidence" value="ECO:0007669"/>
    <property type="project" value="UniProtKB-SubCell"/>
</dbReference>
<keyword evidence="10" id="KW-1185">Reference proteome</keyword>
<evidence type="ECO:0000256" key="3">
    <source>
        <dbReference type="ARBA" id="ARBA00022729"/>
    </source>
</evidence>
<accession>A0A2T0UCD3</accession>
<evidence type="ECO:0000313" key="9">
    <source>
        <dbReference type="EMBL" id="PRY55583.1"/>
    </source>
</evidence>
<keyword evidence="3 6" id="KW-0732">Signal</keyword>